<evidence type="ECO:0000256" key="1">
    <source>
        <dbReference type="SAM" id="MobiDB-lite"/>
    </source>
</evidence>
<dbReference type="AlphaFoldDB" id="A0A1T3CEG8"/>
<reference evidence="2 3" key="1">
    <citation type="submission" date="2016-04" db="EMBL/GenBank/DDBJ databases">
        <title>Multiple horizontal gene transfer events from other fungi enriched the ability of the initially mycotrophic fungus Trichoderma (Ascomycota) to feed on dead plant biomass.</title>
        <authorList>
            <person name="Atanasova L."/>
            <person name="Chenthamara K."/>
            <person name="Zhang J."/>
            <person name="Grujic M."/>
            <person name="Henrissat B."/>
            <person name="Kuo A."/>
            <person name="Aertz A."/>
            <person name="Salamov A."/>
            <person name="Lipzen A."/>
            <person name="Labutti K."/>
            <person name="Barry K."/>
            <person name="Miao Y."/>
            <person name="Rahimi M.J."/>
            <person name="Shen Q."/>
            <person name="Grigoriev I.V."/>
            <person name="Kubicek C.P."/>
            <person name="Druzhinina I.S."/>
        </authorList>
    </citation>
    <scope>NUCLEOTIDE SEQUENCE [LARGE SCALE GENOMIC DNA]</scope>
    <source>
        <strain evidence="2 3">NJAU 4742</strain>
    </source>
</reference>
<accession>A0A1T3CEG8</accession>
<dbReference type="Proteomes" id="UP000191004">
    <property type="component" value="Unassembled WGS sequence"/>
</dbReference>
<comment type="caution">
    <text evidence="2">The sequence shown here is derived from an EMBL/GenBank/DDBJ whole genome shotgun (WGS) entry which is preliminary data.</text>
</comment>
<keyword evidence="3" id="KW-1185">Reference proteome</keyword>
<sequence>MKSRSENLVRNSASTVIRKLSVASFASTFTKRSVSSAHKTQSCEQIAMETIKRRGILRPMDSITSDDAYIGDEVDRNVKRQRTARGHAILGTPARSMKEVTGSFRRRRAQENAPSKSDPTSDTYMFPARIATTSVPRSIRPANSQAAMPPESKGRTRKPAREKVRYLDRWAKLGVGKNDGPGSFRKFLSISRDL</sequence>
<feature type="region of interest" description="Disordered" evidence="1">
    <location>
        <begin position="104"/>
        <end position="163"/>
    </location>
</feature>
<feature type="compositionally biased region" description="Polar residues" evidence="1">
    <location>
        <begin position="131"/>
        <end position="146"/>
    </location>
</feature>
<feature type="compositionally biased region" description="Polar residues" evidence="1">
    <location>
        <begin position="112"/>
        <end position="123"/>
    </location>
</feature>
<proteinExistence type="predicted"/>
<dbReference type="EMBL" id="LVVK01000019">
    <property type="protein sequence ID" value="OPB39452.1"/>
    <property type="molecule type" value="Genomic_DNA"/>
</dbReference>
<dbReference type="OrthoDB" id="8059989at2759"/>
<evidence type="ECO:0000313" key="2">
    <source>
        <dbReference type="EMBL" id="OPB39452.1"/>
    </source>
</evidence>
<protein>
    <submittedName>
        <fullName evidence="2">Uncharacterized protein</fullName>
    </submittedName>
</protein>
<name>A0A1T3CEG8_9HYPO</name>
<gene>
    <name evidence="2" type="ORF">A0O28_0051580</name>
</gene>
<evidence type="ECO:0000313" key="3">
    <source>
        <dbReference type="Proteomes" id="UP000191004"/>
    </source>
</evidence>
<organism evidence="2 3">
    <name type="scientific">Trichoderma guizhouense</name>
    <dbReference type="NCBI Taxonomy" id="1491466"/>
    <lineage>
        <taxon>Eukaryota</taxon>
        <taxon>Fungi</taxon>
        <taxon>Dikarya</taxon>
        <taxon>Ascomycota</taxon>
        <taxon>Pezizomycotina</taxon>
        <taxon>Sordariomycetes</taxon>
        <taxon>Hypocreomycetidae</taxon>
        <taxon>Hypocreales</taxon>
        <taxon>Hypocreaceae</taxon>
        <taxon>Trichoderma</taxon>
    </lineage>
</organism>